<dbReference type="Gene3D" id="1.20.1070.10">
    <property type="entry name" value="Rhodopsin 7-helix transmembrane proteins"/>
    <property type="match status" value="1"/>
</dbReference>
<evidence type="ECO:0000256" key="5">
    <source>
        <dbReference type="SAM" id="Phobius"/>
    </source>
</evidence>
<feature type="domain" description="G-protein coupled receptors family 1 profile" evidence="6">
    <location>
        <begin position="33"/>
        <end position="226"/>
    </location>
</feature>
<feature type="transmembrane region" description="Helical" evidence="5">
    <location>
        <begin position="54"/>
        <end position="76"/>
    </location>
</feature>
<sequence>MESVTIVTSILGFVSFDEQLFNSLYSVQISFLGVIFNWTVVIANRQITTSKHSFGILTANQAFGDAIYSTTFLFYVSPMIYLNSEFLLKYSEYAGYWLLVCYDLSTQSHFLISCNRFCAVYYPVKYSTIFSINNTYFMSFLVNFFSVALTFVNYYIGCPLAWYPEVFLFNFPPTTFCSDIAFYTDFCKYFSFISLVVVIDIMTVLKVHHMRKRIQQTTVSSDKKVAAQRAREMSFLTQTCIQGVIFTCELILYFILSPMIENRWILFFCTSVAWVTVHSLDGFVTLMFNQDMKKFVKNNLLRKGKEEEASRTGNTDLAANVSNICKTI</sequence>
<keyword evidence="7" id="KW-1185">Reference proteome</keyword>
<evidence type="ECO:0000256" key="1">
    <source>
        <dbReference type="ARBA" id="ARBA00004370"/>
    </source>
</evidence>
<dbReference type="CDD" id="cd00637">
    <property type="entry name" value="7tm_classA_rhodopsin-like"/>
    <property type="match status" value="1"/>
</dbReference>
<dbReference type="WBParaSite" id="Csp11.Scaffold630.g19757.t3">
    <property type="protein sequence ID" value="Csp11.Scaffold630.g19757.t3"/>
    <property type="gene ID" value="Csp11.Scaffold630.g19757"/>
</dbReference>
<dbReference type="AlphaFoldDB" id="A0A1I7UVH4"/>
<feature type="transmembrane region" description="Helical" evidence="5">
    <location>
        <begin position="189"/>
        <end position="207"/>
    </location>
</feature>
<dbReference type="PANTHER" id="PTHR23017">
    <property type="entry name" value="SERPENTINE RECEPTOR, CLASS X"/>
    <property type="match status" value="1"/>
</dbReference>
<dbReference type="SUPFAM" id="SSF81321">
    <property type="entry name" value="Family A G protein-coupled receptor-like"/>
    <property type="match status" value="1"/>
</dbReference>
<feature type="transmembrane region" description="Helical" evidence="5">
    <location>
        <begin position="233"/>
        <end position="256"/>
    </location>
</feature>
<dbReference type="PANTHER" id="PTHR23017:SF47">
    <property type="entry name" value="G-PROTEIN COUPLED RECEPTORS FAMILY 1 PROFILE DOMAIN-CONTAINING PROTEIN"/>
    <property type="match status" value="1"/>
</dbReference>
<dbReference type="PROSITE" id="PS50262">
    <property type="entry name" value="G_PROTEIN_RECEP_F1_2"/>
    <property type="match status" value="1"/>
</dbReference>
<keyword evidence="4 5" id="KW-0472">Membrane</keyword>
<protein>
    <submittedName>
        <fullName evidence="8">7TM_GPCR_Srx domain-containing protein</fullName>
    </submittedName>
</protein>
<dbReference type="Pfam" id="PF10328">
    <property type="entry name" value="7TM_GPCR_Srx"/>
    <property type="match status" value="1"/>
</dbReference>
<feature type="transmembrane region" description="Helical" evidence="5">
    <location>
        <begin position="136"/>
        <end position="156"/>
    </location>
</feature>
<dbReference type="Proteomes" id="UP000095282">
    <property type="component" value="Unplaced"/>
</dbReference>
<evidence type="ECO:0000256" key="2">
    <source>
        <dbReference type="ARBA" id="ARBA00022692"/>
    </source>
</evidence>
<evidence type="ECO:0000256" key="3">
    <source>
        <dbReference type="ARBA" id="ARBA00022989"/>
    </source>
</evidence>
<comment type="subcellular location">
    <subcellularLocation>
        <location evidence="1">Membrane</location>
    </subcellularLocation>
</comment>
<dbReference type="GO" id="GO:0016020">
    <property type="term" value="C:membrane"/>
    <property type="evidence" value="ECO:0007669"/>
    <property type="project" value="UniProtKB-SubCell"/>
</dbReference>
<keyword evidence="2 5" id="KW-0812">Transmembrane</keyword>
<feature type="transmembrane region" description="Helical" evidence="5">
    <location>
        <begin position="262"/>
        <end position="288"/>
    </location>
</feature>
<dbReference type="InterPro" id="IPR019430">
    <property type="entry name" value="7TM_GPCR_serpentine_rcpt_Srx"/>
</dbReference>
<evidence type="ECO:0000256" key="4">
    <source>
        <dbReference type="ARBA" id="ARBA00023136"/>
    </source>
</evidence>
<evidence type="ECO:0000259" key="6">
    <source>
        <dbReference type="PROSITE" id="PS50262"/>
    </source>
</evidence>
<dbReference type="InterPro" id="IPR017452">
    <property type="entry name" value="GPCR_Rhodpsn_7TM"/>
</dbReference>
<accession>A0A1I7UVH4</accession>
<reference evidence="8" key="1">
    <citation type="submission" date="2016-11" db="UniProtKB">
        <authorList>
            <consortium name="WormBaseParasite"/>
        </authorList>
    </citation>
    <scope>IDENTIFICATION</scope>
</reference>
<evidence type="ECO:0000313" key="7">
    <source>
        <dbReference type="Proteomes" id="UP000095282"/>
    </source>
</evidence>
<organism evidence="7 8">
    <name type="scientific">Caenorhabditis tropicalis</name>
    <dbReference type="NCBI Taxonomy" id="1561998"/>
    <lineage>
        <taxon>Eukaryota</taxon>
        <taxon>Metazoa</taxon>
        <taxon>Ecdysozoa</taxon>
        <taxon>Nematoda</taxon>
        <taxon>Chromadorea</taxon>
        <taxon>Rhabditida</taxon>
        <taxon>Rhabditina</taxon>
        <taxon>Rhabditomorpha</taxon>
        <taxon>Rhabditoidea</taxon>
        <taxon>Rhabditidae</taxon>
        <taxon>Peloderinae</taxon>
        <taxon>Caenorhabditis</taxon>
    </lineage>
</organism>
<name>A0A1I7UVH4_9PELO</name>
<keyword evidence="3 5" id="KW-1133">Transmembrane helix</keyword>
<proteinExistence type="predicted"/>
<evidence type="ECO:0000313" key="8">
    <source>
        <dbReference type="WBParaSite" id="Csp11.Scaffold630.g19757.t3"/>
    </source>
</evidence>
<feature type="transmembrane region" description="Helical" evidence="5">
    <location>
        <begin position="20"/>
        <end position="42"/>
    </location>
</feature>